<evidence type="ECO:0000259" key="7">
    <source>
        <dbReference type="PROSITE" id="PS50850"/>
    </source>
</evidence>
<feature type="transmembrane region" description="Helical" evidence="6">
    <location>
        <begin position="351"/>
        <end position="374"/>
    </location>
</feature>
<dbReference type="InterPro" id="IPR020846">
    <property type="entry name" value="MFS_dom"/>
</dbReference>
<keyword evidence="9" id="KW-1185">Reference proteome</keyword>
<feature type="transmembrane region" description="Helical" evidence="6">
    <location>
        <begin position="264"/>
        <end position="283"/>
    </location>
</feature>
<dbReference type="Pfam" id="PF07690">
    <property type="entry name" value="MFS_1"/>
    <property type="match status" value="1"/>
</dbReference>
<reference evidence="8 9" key="1">
    <citation type="submission" date="2020-08" db="EMBL/GenBank/DDBJ databases">
        <title>Sequencing the genomes of 1000 actinobacteria strains.</title>
        <authorList>
            <person name="Klenk H.-P."/>
        </authorList>
    </citation>
    <scope>NUCLEOTIDE SEQUENCE [LARGE SCALE GENOMIC DNA]</scope>
    <source>
        <strain evidence="8 9">DSM 41827</strain>
    </source>
</reference>
<evidence type="ECO:0000313" key="9">
    <source>
        <dbReference type="Proteomes" id="UP000577386"/>
    </source>
</evidence>
<feature type="transmembrane region" description="Helical" evidence="6">
    <location>
        <begin position="316"/>
        <end position="339"/>
    </location>
</feature>
<feature type="transmembrane region" description="Helical" evidence="6">
    <location>
        <begin position="160"/>
        <end position="179"/>
    </location>
</feature>
<proteinExistence type="predicted"/>
<name>A0A7W3NVZ3_STRMR</name>
<feature type="transmembrane region" description="Helical" evidence="6">
    <location>
        <begin position="99"/>
        <end position="126"/>
    </location>
</feature>
<keyword evidence="4 6" id="KW-1133">Transmembrane helix</keyword>
<dbReference type="PANTHER" id="PTHR42688:SF1">
    <property type="entry name" value="BLR5212 PROTEIN"/>
    <property type="match status" value="1"/>
</dbReference>
<feature type="transmembrane region" description="Helical" evidence="6">
    <location>
        <begin position="185"/>
        <end position="205"/>
    </location>
</feature>
<keyword evidence="3 6" id="KW-0812">Transmembrane</keyword>
<organism evidence="8 9">
    <name type="scientific">Streptomyces murinus</name>
    <dbReference type="NCBI Taxonomy" id="33900"/>
    <lineage>
        <taxon>Bacteria</taxon>
        <taxon>Bacillati</taxon>
        <taxon>Actinomycetota</taxon>
        <taxon>Actinomycetes</taxon>
        <taxon>Kitasatosporales</taxon>
        <taxon>Streptomycetaceae</taxon>
        <taxon>Streptomyces</taxon>
    </lineage>
</organism>
<evidence type="ECO:0000256" key="5">
    <source>
        <dbReference type="ARBA" id="ARBA00023136"/>
    </source>
</evidence>
<protein>
    <submittedName>
        <fullName evidence="8">MFS family permease</fullName>
    </submittedName>
</protein>
<dbReference type="EMBL" id="JACJIJ010000002">
    <property type="protein sequence ID" value="MBA9057760.1"/>
    <property type="molecule type" value="Genomic_DNA"/>
</dbReference>
<dbReference type="Gene3D" id="1.20.1250.20">
    <property type="entry name" value="MFS general substrate transporter like domains"/>
    <property type="match status" value="2"/>
</dbReference>
<dbReference type="InterPro" id="IPR011701">
    <property type="entry name" value="MFS"/>
</dbReference>
<dbReference type="GO" id="GO:0005886">
    <property type="term" value="C:plasma membrane"/>
    <property type="evidence" value="ECO:0007669"/>
    <property type="project" value="UniProtKB-SubCell"/>
</dbReference>
<gene>
    <name evidence="8" type="ORF">HDA42_006938</name>
</gene>
<evidence type="ECO:0000256" key="3">
    <source>
        <dbReference type="ARBA" id="ARBA00022692"/>
    </source>
</evidence>
<feature type="transmembrane region" description="Helical" evidence="6">
    <location>
        <begin position="20"/>
        <end position="40"/>
    </location>
</feature>
<dbReference type="GO" id="GO:0022857">
    <property type="term" value="F:transmembrane transporter activity"/>
    <property type="evidence" value="ECO:0007669"/>
    <property type="project" value="InterPro"/>
</dbReference>
<keyword evidence="2" id="KW-1003">Cell membrane</keyword>
<dbReference type="PROSITE" id="PS50850">
    <property type="entry name" value="MFS"/>
    <property type="match status" value="1"/>
</dbReference>
<dbReference type="Proteomes" id="UP000577386">
    <property type="component" value="Unassembled WGS sequence"/>
</dbReference>
<evidence type="ECO:0000313" key="8">
    <source>
        <dbReference type="EMBL" id="MBA9057760.1"/>
    </source>
</evidence>
<evidence type="ECO:0000256" key="4">
    <source>
        <dbReference type="ARBA" id="ARBA00022989"/>
    </source>
</evidence>
<keyword evidence="5 6" id="KW-0472">Membrane</keyword>
<evidence type="ECO:0000256" key="6">
    <source>
        <dbReference type="SAM" id="Phobius"/>
    </source>
</evidence>
<evidence type="ECO:0000256" key="2">
    <source>
        <dbReference type="ARBA" id="ARBA00022475"/>
    </source>
</evidence>
<feature type="transmembrane region" description="Helical" evidence="6">
    <location>
        <begin position="380"/>
        <end position="399"/>
    </location>
</feature>
<comment type="caution">
    <text evidence="8">The sequence shown here is derived from an EMBL/GenBank/DDBJ whole genome shotgun (WGS) entry which is preliminary data.</text>
</comment>
<dbReference type="InterPro" id="IPR052425">
    <property type="entry name" value="Uncharacterized_MFS-type"/>
</dbReference>
<feature type="transmembrane region" description="Helical" evidence="6">
    <location>
        <begin position="226"/>
        <end position="244"/>
    </location>
</feature>
<sequence length="403" mass="42047">MTVPDRREANPAAPGGTRTALARGTALRFVLLIGVVSMFSDMTHEGARGITGPFLGSLGASGLVVALVAGTGELLGYALRFVFGYAADRTGRYWPITAVGYLVQMVAVPLLALAGHWPVAAVLIIAERGGRAMRNPARDAMLAHATAELGRGWVFGVREALDAAGATVGPLIVAGVLALRGGYRVGFAVLAVPAVLTLVVLAGAWRQYPRPAELDIGEDIPDRRGLPKVFWTYLAGMGLIGAAYADYPLIAYHFGQAHIIATPWIPVLYAGAMATEALAALALGRLFDRWGVRTVVGATLLTACFPPLVFLGGAGAAVVGVVVWGLGMAVQESVVKAAVTGMVGARRRASAFGLFDTGFGVCWFAGSLALGALYDRSVTDLVIFSVALQVAAIPLLLVVRRTR</sequence>
<dbReference type="GeneID" id="93978211"/>
<evidence type="ECO:0000256" key="1">
    <source>
        <dbReference type="ARBA" id="ARBA00004651"/>
    </source>
</evidence>
<dbReference type="InterPro" id="IPR036259">
    <property type="entry name" value="MFS_trans_sf"/>
</dbReference>
<dbReference type="SUPFAM" id="SSF103473">
    <property type="entry name" value="MFS general substrate transporter"/>
    <property type="match status" value="1"/>
</dbReference>
<comment type="subcellular location">
    <subcellularLocation>
        <location evidence="1">Cell membrane</location>
        <topology evidence="1">Multi-pass membrane protein</topology>
    </subcellularLocation>
</comment>
<dbReference type="RefSeq" id="WP_182777885.1">
    <property type="nucleotide sequence ID" value="NZ_BAAAHW010000039.1"/>
</dbReference>
<accession>A0A7W3NVZ3</accession>
<feature type="transmembrane region" description="Helical" evidence="6">
    <location>
        <begin position="52"/>
        <end position="79"/>
    </location>
</feature>
<dbReference type="PANTHER" id="PTHR42688">
    <property type="entry name" value="CONSERVED PROTEIN"/>
    <property type="match status" value="1"/>
</dbReference>
<feature type="domain" description="Major facilitator superfamily (MFS) profile" evidence="7">
    <location>
        <begin position="26"/>
        <end position="403"/>
    </location>
</feature>
<dbReference type="AlphaFoldDB" id="A0A7W3NVZ3"/>
<dbReference type="CDD" id="cd17370">
    <property type="entry name" value="MFS_MJ1317_like"/>
    <property type="match status" value="1"/>
</dbReference>